<dbReference type="PANTHER" id="PTHR42210:SF1">
    <property type="entry name" value="DNA POLYMERASE II LARGE SUBUNIT"/>
    <property type="match status" value="1"/>
</dbReference>
<dbReference type="InterPro" id="IPR004475">
    <property type="entry name" value="PolC_DP2"/>
</dbReference>
<dbReference type="AlphaFoldDB" id="T0ZBL5"/>
<reference evidence="2" key="1">
    <citation type="submission" date="2013-08" db="EMBL/GenBank/DDBJ databases">
        <authorList>
            <person name="Mendez C."/>
            <person name="Richter M."/>
            <person name="Ferrer M."/>
            <person name="Sanchez J."/>
        </authorList>
    </citation>
    <scope>NUCLEOTIDE SEQUENCE</scope>
</reference>
<name>T0ZBL5_9ZZZZ</name>
<dbReference type="EC" id="2.7.7.7" evidence="2"/>
<proteinExistence type="predicted"/>
<sequence>MLAHPNRPGGFRLVYGRARTGGLASCSVNPATMILLDRFVAVGTQVKLEYPGKASAMSLCDTIEGPIVVLTDGTVASAHDAESAEALAPHVARIVDLGELLVPFGEFLENNRPLVPGAYSIDWHLAELEAVGAPIEAAFPSRYDSAVEIARRYAVPLPPRFLLFWHDLTGPEIRALGEFVERSGRWADARLHLPDDPSWREPLERLGFLSRPSEGERVGTPDSSAALVGGVGLRVESGALQRDRPLDPVAADPLAYVSRLA</sequence>
<dbReference type="Pfam" id="PF24844">
    <property type="entry name" value="PolC_DP2_central"/>
    <property type="match status" value="1"/>
</dbReference>
<protein>
    <submittedName>
        <fullName evidence="2">Protein containing DNA polymerase II large subunit DP2</fullName>
        <ecNumber evidence="2">2.7.7.7</ecNumber>
    </submittedName>
</protein>
<gene>
    <name evidence="2" type="ORF">B1A_21728</name>
</gene>
<dbReference type="PANTHER" id="PTHR42210">
    <property type="entry name" value="DNA POLYMERASE II LARGE SUBUNIT"/>
    <property type="match status" value="1"/>
</dbReference>
<keyword evidence="2" id="KW-0808">Transferase</keyword>
<reference evidence="2" key="2">
    <citation type="journal article" date="2014" name="ISME J.">
        <title>Microbial stratification in low pH oxic and suboxic macroscopic growths along an acid mine drainage.</title>
        <authorList>
            <person name="Mendez-Garcia C."/>
            <person name="Mesa V."/>
            <person name="Sprenger R.R."/>
            <person name="Richter M."/>
            <person name="Diez M.S."/>
            <person name="Solano J."/>
            <person name="Bargiela R."/>
            <person name="Golyshina O.V."/>
            <person name="Manteca A."/>
            <person name="Ramos J.L."/>
            <person name="Gallego J.R."/>
            <person name="Llorente I."/>
            <person name="Martins Dos Santos V.A."/>
            <person name="Jensen O.N."/>
            <person name="Pelaez A.I."/>
            <person name="Sanchez J."/>
            <person name="Ferrer M."/>
        </authorList>
    </citation>
    <scope>NUCLEOTIDE SEQUENCE</scope>
</reference>
<keyword evidence="2" id="KW-0548">Nucleotidyltransferase</keyword>
<dbReference type="GO" id="GO:0006260">
    <property type="term" value="P:DNA replication"/>
    <property type="evidence" value="ECO:0007669"/>
    <property type="project" value="InterPro"/>
</dbReference>
<dbReference type="GO" id="GO:0003887">
    <property type="term" value="F:DNA-directed DNA polymerase activity"/>
    <property type="evidence" value="ECO:0007669"/>
    <property type="project" value="UniProtKB-EC"/>
</dbReference>
<dbReference type="GO" id="GO:0003677">
    <property type="term" value="F:DNA binding"/>
    <property type="evidence" value="ECO:0007669"/>
    <property type="project" value="InterPro"/>
</dbReference>
<accession>T0ZBL5</accession>
<feature type="non-terminal residue" evidence="2">
    <location>
        <position position="261"/>
    </location>
</feature>
<evidence type="ECO:0000259" key="1">
    <source>
        <dbReference type="Pfam" id="PF24844"/>
    </source>
</evidence>
<dbReference type="EMBL" id="AUZX01016062">
    <property type="protein sequence ID" value="EQD27245.1"/>
    <property type="molecule type" value="Genomic_DNA"/>
</dbReference>
<dbReference type="InterPro" id="IPR056171">
    <property type="entry name" value="PolC_DP2_central_dom"/>
</dbReference>
<feature type="domain" description="DNA polymerase II large subunit DP2 central" evidence="1">
    <location>
        <begin position="2"/>
        <end position="247"/>
    </location>
</feature>
<organism evidence="2">
    <name type="scientific">mine drainage metagenome</name>
    <dbReference type="NCBI Taxonomy" id="410659"/>
    <lineage>
        <taxon>unclassified sequences</taxon>
        <taxon>metagenomes</taxon>
        <taxon>ecological metagenomes</taxon>
    </lineage>
</organism>
<comment type="caution">
    <text evidence="2">The sequence shown here is derived from an EMBL/GenBank/DDBJ whole genome shotgun (WGS) entry which is preliminary data.</text>
</comment>
<evidence type="ECO:0000313" key="2">
    <source>
        <dbReference type="EMBL" id="EQD27245.1"/>
    </source>
</evidence>